<proteinExistence type="predicted"/>
<dbReference type="Gene3D" id="3.40.50.1820">
    <property type="entry name" value="alpha/beta hydrolase"/>
    <property type="match status" value="1"/>
</dbReference>
<organism evidence="1 2">
    <name type="scientific">Nocardia xishanensis</name>
    <dbReference type="NCBI Taxonomy" id="238964"/>
    <lineage>
        <taxon>Bacteria</taxon>
        <taxon>Bacillati</taxon>
        <taxon>Actinomycetota</taxon>
        <taxon>Actinomycetes</taxon>
        <taxon>Mycobacteriales</taxon>
        <taxon>Nocardiaceae</taxon>
        <taxon>Nocardia</taxon>
    </lineage>
</organism>
<comment type="caution">
    <text evidence="1">The sequence shown here is derived from an EMBL/GenBank/DDBJ whole genome shotgun (WGS) entry which is preliminary data.</text>
</comment>
<dbReference type="SUPFAM" id="SSF53474">
    <property type="entry name" value="alpha/beta-Hydrolases"/>
    <property type="match status" value="1"/>
</dbReference>
<sequence>MTTVLFVHGTGVRQTSYERRFDDVRAGIAAIRPRWSVRRCYWGDEHGARLHADGVTIPTVSARALGEPVEEPSIVLWWALERDPFFELRILAEQDSVRSPFLPSSGVDGEQHLVGAARALPDAALTALLTEVGLAHGFSDAVDRVLADEVCDRALSHWAELGETLAAPLARAFVAMALTEADRDGGVALDGTTRDAVVRAIVSALGASVRGFGLGGAAAMVANIAMRAGGSRYVDRKRAAWSEAAAPLAGDVLRYLARGGRIKDFIAERVAEIDGPVVLLAHSLGGIAALELFITRSVPQVELLVTVGSQGPLLYELDSLPTLPFGTALPDHMPSWVNVYDHRDLLAYRGSEVFPGRVTDHAVDNRTPFPTAHSAYFFRRNTRFYDLLDQLLP</sequence>
<evidence type="ECO:0000313" key="2">
    <source>
        <dbReference type="Proteomes" id="UP001611415"/>
    </source>
</evidence>
<keyword evidence="2" id="KW-1185">Reference proteome</keyword>
<evidence type="ECO:0008006" key="3">
    <source>
        <dbReference type="Google" id="ProtNLM"/>
    </source>
</evidence>
<dbReference type="InterPro" id="IPR029058">
    <property type="entry name" value="AB_hydrolase_fold"/>
</dbReference>
<dbReference type="Proteomes" id="UP001611415">
    <property type="component" value="Unassembled WGS sequence"/>
</dbReference>
<evidence type="ECO:0000313" key="1">
    <source>
        <dbReference type="EMBL" id="MFI2478077.1"/>
    </source>
</evidence>
<accession>A0ABW7XAN7</accession>
<name>A0ABW7XAN7_9NOCA</name>
<dbReference type="RefSeq" id="WP_357401747.1">
    <property type="nucleotide sequence ID" value="NZ_JBEYCD010000003.1"/>
</dbReference>
<reference evidence="1 2" key="1">
    <citation type="submission" date="2024-10" db="EMBL/GenBank/DDBJ databases">
        <title>The Natural Products Discovery Center: Release of the First 8490 Sequenced Strains for Exploring Actinobacteria Biosynthetic Diversity.</title>
        <authorList>
            <person name="Kalkreuter E."/>
            <person name="Kautsar S.A."/>
            <person name="Yang D."/>
            <person name="Bader C.D."/>
            <person name="Teijaro C.N."/>
            <person name="Fluegel L."/>
            <person name="Davis C.M."/>
            <person name="Simpson J.R."/>
            <person name="Lauterbach L."/>
            <person name="Steele A.D."/>
            <person name="Gui C."/>
            <person name="Meng S."/>
            <person name="Li G."/>
            <person name="Viehrig K."/>
            <person name="Ye F."/>
            <person name="Su P."/>
            <person name="Kiefer A.F."/>
            <person name="Nichols A."/>
            <person name="Cepeda A.J."/>
            <person name="Yan W."/>
            <person name="Fan B."/>
            <person name="Jiang Y."/>
            <person name="Adhikari A."/>
            <person name="Zheng C.-J."/>
            <person name="Schuster L."/>
            <person name="Cowan T.M."/>
            <person name="Smanski M.J."/>
            <person name="Chevrette M.G."/>
            <person name="De Carvalho L.P.S."/>
            <person name="Shen B."/>
        </authorList>
    </citation>
    <scope>NUCLEOTIDE SEQUENCE [LARGE SCALE GENOMIC DNA]</scope>
    <source>
        <strain evidence="1 2">NPDC019275</strain>
    </source>
</reference>
<gene>
    <name evidence="1" type="ORF">ACH49W_32340</name>
</gene>
<dbReference type="EMBL" id="JBIRYO010000033">
    <property type="protein sequence ID" value="MFI2478077.1"/>
    <property type="molecule type" value="Genomic_DNA"/>
</dbReference>
<protein>
    <recommendedName>
        <fullName evidence="3">AB hydrolase-1 domain-containing protein</fullName>
    </recommendedName>
</protein>